<evidence type="ECO:0000313" key="1">
    <source>
        <dbReference type="EMBL" id="KKM87104.1"/>
    </source>
</evidence>
<dbReference type="EMBL" id="LAZR01007153">
    <property type="protein sequence ID" value="KKM87104.1"/>
    <property type="molecule type" value="Genomic_DNA"/>
</dbReference>
<comment type="caution">
    <text evidence="1">The sequence shown here is derived from an EMBL/GenBank/DDBJ whole genome shotgun (WGS) entry which is preliminary data.</text>
</comment>
<accession>A0A0F9KXS6</accession>
<proteinExistence type="predicted"/>
<gene>
    <name evidence="1" type="ORF">LCGC14_1272410</name>
</gene>
<name>A0A0F9KXS6_9ZZZZ</name>
<reference evidence="1" key="1">
    <citation type="journal article" date="2015" name="Nature">
        <title>Complex archaea that bridge the gap between prokaryotes and eukaryotes.</title>
        <authorList>
            <person name="Spang A."/>
            <person name="Saw J.H."/>
            <person name="Jorgensen S.L."/>
            <person name="Zaremba-Niedzwiedzka K."/>
            <person name="Martijn J."/>
            <person name="Lind A.E."/>
            <person name="van Eijk R."/>
            <person name="Schleper C."/>
            <person name="Guy L."/>
            <person name="Ettema T.J."/>
        </authorList>
    </citation>
    <scope>NUCLEOTIDE SEQUENCE</scope>
</reference>
<protein>
    <submittedName>
        <fullName evidence="1">Uncharacterized protein</fullName>
    </submittedName>
</protein>
<sequence>MSEEKYYFVAYTKNIQGIPHFCNDTIKEPPVQWIMEKCKKVQTNFYNLVFYKEITLEEYVIFHPEEIRLLIPKEDDIETFTDYSKIGE</sequence>
<dbReference type="AlphaFoldDB" id="A0A0F9KXS6"/>
<organism evidence="1">
    <name type="scientific">marine sediment metagenome</name>
    <dbReference type="NCBI Taxonomy" id="412755"/>
    <lineage>
        <taxon>unclassified sequences</taxon>
        <taxon>metagenomes</taxon>
        <taxon>ecological metagenomes</taxon>
    </lineage>
</organism>